<dbReference type="Gene3D" id="1.10.533.30">
    <property type="entry name" value="Nematode polyprotein allergen ABA-1"/>
    <property type="match status" value="1"/>
</dbReference>
<feature type="domain" description="Polyprotein allergen nematode" evidence="2">
    <location>
        <begin position="56"/>
        <end position="154"/>
    </location>
</feature>
<name>A0AAD5RCB4_PARTN</name>
<organism evidence="3 4">
    <name type="scientific">Parelaphostrongylus tenuis</name>
    <name type="common">Meningeal worm</name>
    <dbReference type="NCBI Taxonomy" id="148309"/>
    <lineage>
        <taxon>Eukaryota</taxon>
        <taxon>Metazoa</taxon>
        <taxon>Ecdysozoa</taxon>
        <taxon>Nematoda</taxon>
        <taxon>Chromadorea</taxon>
        <taxon>Rhabditida</taxon>
        <taxon>Rhabditina</taxon>
        <taxon>Rhabditomorpha</taxon>
        <taxon>Strongyloidea</taxon>
        <taxon>Metastrongylidae</taxon>
        <taxon>Parelaphostrongylus</taxon>
    </lineage>
</organism>
<protein>
    <recommendedName>
        <fullName evidence="2">Polyprotein allergen nematode domain-containing protein</fullName>
    </recommendedName>
</protein>
<dbReference type="Proteomes" id="UP001196413">
    <property type="component" value="Unassembled WGS sequence"/>
</dbReference>
<dbReference type="InterPro" id="IPR032487">
    <property type="entry name" value="ABA-1_nematode"/>
</dbReference>
<evidence type="ECO:0000313" key="3">
    <source>
        <dbReference type="EMBL" id="KAJ1373768.1"/>
    </source>
</evidence>
<dbReference type="EMBL" id="JAHQIW010007344">
    <property type="protein sequence ID" value="KAJ1373768.1"/>
    <property type="molecule type" value="Genomic_DNA"/>
</dbReference>
<keyword evidence="1" id="KW-0732">Signal</keyword>
<reference evidence="3" key="1">
    <citation type="submission" date="2021-06" db="EMBL/GenBank/DDBJ databases">
        <title>Parelaphostrongylus tenuis whole genome reference sequence.</title>
        <authorList>
            <person name="Garwood T.J."/>
            <person name="Larsen P.A."/>
            <person name="Fountain-Jones N.M."/>
            <person name="Garbe J.R."/>
            <person name="Macchietto M.G."/>
            <person name="Kania S.A."/>
            <person name="Gerhold R.W."/>
            <person name="Richards J.E."/>
            <person name="Wolf T.M."/>
        </authorList>
    </citation>
    <scope>NUCLEOTIDE SEQUENCE</scope>
    <source>
        <strain evidence="3">MNPRO001-30</strain>
        <tissue evidence="3">Meninges</tissue>
    </source>
</reference>
<evidence type="ECO:0000256" key="1">
    <source>
        <dbReference type="SAM" id="SignalP"/>
    </source>
</evidence>
<evidence type="ECO:0000313" key="4">
    <source>
        <dbReference type="Proteomes" id="UP001196413"/>
    </source>
</evidence>
<dbReference type="InterPro" id="IPR038289">
    <property type="entry name" value="DVA-1_sf"/>
</dbReference>
<accession>A0AAD5RCB4</accession>
<sequence>MLFAQSKILMSVVLNTVLLLHAERRLDNTNAHMGRKEIAQSKNKYVQNLLFSSKLWLSSDQSEKLKNLQIKGDNEAVVRELEEYYRNLDDKTRATLRIQSACRAILSEEINQSSVDELITMKTKMATSLELVNKVKSLFQSVKRSDISIIEPLCVAAYENSHVPTVNDSRQLSKGKK</sequence>
<proteinExistence type="predicted"/>
<feature type="signal peptide" evidence="1">
    <location>
        <begin position="1"/>
        <end position="22"/>
    </location>
</feature>
<dbReference type="Pfam" id="PF16469">
    <property type="entry name" value="NPA"/>
    <property type="match status" value="1"/>
</dbReference>
<feature type="chain" id="PRO_5042043194" description="Polyprotein allergen nematode domain-containing protein" evidence="1">
    <location>
        <begin position="23"/>
        <end position="177"/>
    </location>
</feature>
<dbReference type="AlphaFoldDB" id="A0AAD5RCB4"/>
<evidence type="ECO:0000259" key="2">
    <source>
        <dbReference type="Pfam" id="PF16469"/>
    </source>
</evidence>
<keyword evidence="4" id="KW-1185">Reference proteome</keyword>
<comment type="caution">
    <text evidence="3">The sequence shown here is derived from an EMBL/GenBank/DDBJ whole genome shotgun (WGS) entry which is preliminary data.</text>
</comment>
<gene>
    <name evidence="3" type="ORF">KIN20_036272</name>
</gene>